<dbReference type="GO" id="GO:0016874">
    <property type="term" value="F:ligase activity"/>
    <property type="evidence" value="ECO:0007669"/>
    <property type="project" value="UniProtKB-KW"/>
</dbReference>
<feature type="active site" description="Glycyl thioester intermediate" evidence="3">
    <location>
        <position position="88"/>
    </location>
</feature>
<reference evidence="6 7" key="1">
    <citation type="submission" date="2011-07" db="EMBL/GenBank/DDBJ databases">
        <authorList>
            <person name="Coyne R."/>
            <person name="Brami D."/>
            <person name="Johnson J."/>
            <person name="Hostetler J."/>
            <person name="Hannick L."/>
            <person name="Clark T."/>
            <person name="Cassidy-Hanley D."/>
            <person name="Inman J."/>
        </authorList>
    </citation>
    <scope>NUCLEOTIDE SEQUENCE [LARGE SCALE GENOMIC DNA]</scope>
    <source>
        <strain evidence="6 7">G5</strain>
    </source>
</reference>
<evidence type="ECO:0000313" key="7">
    <source>
        <dbReference type="Proteomes" id="UP000008983"/>
    </source>
</evidence>
<dbReference type="FunCoup" id="G0QZU9">
    <property type="interactions" value="328"/>
</dbReference>
<organism evidence="6 7">
    <name type="scientific">Ichthyophthirius multifiliis</name>
    <name type="common">White spot disease agent</name>
    <name type="synonym">Ich</name>
    <dbReference type="NCBI Taxonomy" id="5932"/>
    <lineage>
        <taxon>Eukaryota</taxon>
        <taxon>Sar</taxon>
        <taxon>Alveolata</taxon>
        <taxon>Ciliophora</taxon>
        <taxon>Intramacronucleata</taxon>
        <taxon>Oligohymenophorea</taxon>
        <taxon>Hymenostomatida</taxon>
        <taxon>Ophryoglenina</taxon>
        <taxon>Ichthyophthirius</taxon>
    </lineage>
</organism>
<keyword evidence="7" id="KW-1185">Reference proteome</keyword>
<keyword evidence="4" id="KW-0067">ATP-binding</keyword>
<evidence type="ECO:0000256" key="4">
    <source>
        <dbReference type="RuleBase" id="RU362109"/>
    </source>
</evidence>
<protein>
    <submittedName>
        <fullName evidence="6">Ubiquitin-conjugating enzyme e2-17 kDa, putative</fullName>
        <ecNumber evidence="6">6.3.2.19</ecNumber>
    </submittedName>
</protein>
<dbReference type="SMART" id="SM00212">
    <property type="entry name" value="UBCc"/>
    <property type="match status" value="1"/>
</dbReference>
<evidence type="ECO:0000259" key="5">
    <source>
        <dbReference type="PROSITE" id="PS50127"/>
    </source>
</evidence>
<keyword evidence="6" id="KW-0436">Ligase</keyword>
<name>G0QZU9_ICHMU</name>
<dbReference type="GO" id="GO:0005524">
    <property type="term" value="F:ATP binding"/>
    <property type="evidence" value="ECO:0007669"/>
    <property type="project" value="UniProtKB-UniRule"/>
</dbReference>
<dbReference type="RefSeq" id="XP_004030496.1">
    <property type="nucleotide sequence ID" value="XM_004030448.1"/>
</dbReference>
<dbReference type="InterPro" id="IPR000608">
    <property type="entry name" value="UBC"/>
</dbReference>
<dbReference type="CDD" id="cd23790">
    <property type="entry name" value="UBCc_UBE2A_2B"/>
    <property type="match status" value="1"/>
</dbReference>
<sequence length="151" mass="17724">MTTMSKRRLLKDFKKLQDDPPQEFTAMPMEDNILIWDALLYGPQDTIWDGAIFRLSLEFTEDYPNKPPIVKFKTNIFHPNIYNDGQICLDILQNQWSTIYDVWAILTSIRSLLTDPNPNSPANSEAAKLFQEDKKEYIKRVKEIVEQSWII</sequence>
<evidence type="ECO:0000256" key="2">
    <source>
        <dbReference type="ARBA" id="ARBA00022786"/>
    </source>
</evidence>
<dbReference type="OMA" id="QERANCT"/>
<proteinExistence type="inferred from homology"/>
<feature type="domain" description="UBC core" evidence="5">
    <location>
        <begin position="4"/>
        <end position="150"/>
    </location>
</feature>
<dbReference type="PROSITE" id="PS50127">
    <property type="entry name" value="UBC_2"/>
    <property type="match status" value="1"/>
</dbReference>
<comment type="similarity">
    <text evidence="4">Belongs to the ubiquitin-conjugating enzyme family.</text>
</comment>
<evidence type="ECO:0000313" key="6">
    <source>
        <dbReference type="EMBL" id="EGR29260.1"/>
    </source>
</evidence>
<dbReference type="InterPro" id="IPR050113">
    <property type="entry name" value="Ub_conjugating_enzyme"/>
</dbReference>
<dbReference type="SUPFAM" id="SSF54495">
    <property type="entry name" value="UBC-like"/>
    <property type="match status" value="1"/>
</dbReference>
<keyword evidence="4" id="KW-0547">Nucleotide-binding</keyword>
<dbReference type="OrthoDB" id="9984419at2759"/>
<accession>G0QZU9</accession>
<keyword evidence="1" id="KW-0808">Transferase</keyword>
<dbReference type="STRING" id="857967.G0QZU9"/>
<dbReference type="Proteomes" id="UP000008983">
    <property type="component" value="Unassembled WGS sequence"/>
</dbReference>
<dbReference type="PANTHER" id="PTHR24067">
    <property type="entry name" value="UBIQUITIN-CONJUGATING ENZYME E2"/>
    <property type="match status" value="1"/>
</dbReference>
<dbReference type="PROSITE" id="PS00183">
    <property type="entry name" value="UBC_1"/>
    <property type="match status" value="1"/>
</dbReference>
<dbReference type="AlphaFoldDB" id="G0QZU9"/>
<dbReference type="Pfam" id="PF00179">
    <property type="entry name" value="UQ_con"/>
    <property type="match status" value="1"/>
</dbReference>
<dbReference type="EMBL" id="GL984169">
    <property type="protein sequence ID" value="EGR29260.1"/>
    <property type="molecule type" value="Genomic_DNA"/>
</dbReference>
<evidence type="ECO:0000256" key="1">
    <source>
        <dbReference type="ARBA" id="ARBA00022679"/>
    </source>
</evidence>
<dbReference type="eggNOG" id="KOG0419">
    <property type="taxonomic scope" value="Eukaryota"/>
</dbReference>
<dbReference type="InterPro" id="IPR023313">
    <property type="entry name" value="UBQ-conjugating_AS"/>
</dbReference>
<dbReference type="FunFam" id="3.10.110.10:FF:000090">
    <property type="entry name" value="Ubiquitin-conjugating enzyme E2-17 kDa"/>
    <property type="match status" value="1"/>
</dbReference>
<dbReference type="InterPro" id="IPR016135">
    <property type="entry name" value="UBQ-conjugating_enzyme/RWD"/>
</dbReference>
<dbReference type="GeneID" id="14905359"/>
<evidence type="ECO:0000256" key="3">
    <source>
        <dbReference type="PROSITE-ProRule" id="PRU10133"/>
    </source>
</evidence>
<gene>
    <name evidence="6" type="ORF">IMG5_159860</name>
</gene>
<dbReference type="GO" id="GO:0016740">
    <property type="term" value="F:transferase activity"/>
    <property type="evidence" value="ECO:0007669"/>
    <property type="project" value="UniProtKB-KW"/>
</dbReference>
<keyword evidence="2 4" id="KW-0833">Ubl conjugation pathway</keyword>
<dbReference type="Gene3D" id="3.10.110.10">
    <property type="entry name" value="Ubiquitin Conjugating Enzyme"/>
    <property type="match status" value="1"/>
</dbReference>
<dbReference type="InParanoid" id="G0QZU9"/>
<dbReference type="EC" id="6.3.2.19" evidence="6"/>